<evidence type="ECO:0000313" key="9">
    <source>
        <dbReference type="EMBL" id="MBK8524710.1"/>
    </source>
</evidence>
<evidence type="ECO:0000256" key="8">
    <source>
        <dbReference type="HAMAP-Rule" id="MF_00501"/>
    </source>
</evidence>
<feature type="binding site" evidence="8">
    <location>
        <position position="16"/>
    </location>
    <ligand>
        <name>Zn(2+)</name>
        <dbReference type="ChEBI" id="CHEBI:29105"/>
    </ligand>
</feature>
<dbReference type="SUPFAM" id="SSF143800">
    <property type="entry name" value="L28p-like"/>
    <property type="match status" value="1"/>
</dbReference>
<keyword evidence="4 8" id="KW-0694">RNA-binding</keyword>
<dbReference type="InterPro" id="IPR034704">
    <property type="entry name" value="Ribosomal_bL28/bL31-like_sf"/>
</dbReference>
<comment type="subunit">
    <text evidence="2 8">Part of the 50S ribosomal subunit.</text>
</comment>
<dbReference type="InterPro" id="IPR002150">
    <property type="entry name" value="Ribosomal_bL31"/>
</dbReference>
<accession>A0A9D7K1J1</accession>
<proteinExistence type="inferred from homology"/>
<dbReference type="EMBL" id="JADJUC010000013">
    <property type="protein sequence ID" value="MBK8524710.1"/>
    <property type="molecule type" value="Genomic_DNA"/>
</dbReference>
<keyword evidence="5 8" id="KW-0689">Ribosomal protein</keyword>
<keyword evidence="8" id="KW-0862">Zinc</keyword>
<keyword evidence="8" id="KW-0479">Metal-binding</keyword>
<dbReference type="NCBIfam" id="NF001809">
    <property type="entry name" value="PRK00528.1"/>
    <property type="match status" value="1"/>
</dbReference>
<dbReference type="GO" id="GO:1990904">
    <property type="term" value="C:ribonucleoprotein complex"/>
    <property type="evidence" value="ECO:0007669"/>
    <property type="project" value="UniProtKB-KW"/>
</dbReference>
<organism evidence="9 10">
    <name type="scientific">Candidatus Proximibacter danicus</name>
    <dbReference type="NCBI Taxonomy" id="2954365"/>
    <lineage>
        <taxon>Bacteria</taxon>
        <taxon>Pseudomonadati</taxon>
        <taxon>Pseudomonadota</taxon>
        <taxon>Betaproteobacteria</taxon>
        <taxon>Candidatus Proximibacter</taxon>
    </lineage>
</organism>
<dbReference type="Proteomes" id="UP000886689">
    <property type="component" value="Unassembled WGS sequence"/>
</dbReference>
<dbReference type="NCBIfam" id="TIGR00105">
    <property type="entry name" value="L31"/>
    <property type="match status" value="1"/>
</dbReference>
<dbReference type="PROSITE" id="PS01143">
    <property type="entry name" value="RIBOSOMAL_L31"/>
    <property type="match status" value="1"/>
</dbReference>
<dbReference type="InterPro" id="IPR027491">
    <property type="entry name" value="Ribosomal_bL31_A"/>
</dbReference>
<keyword evidence="6 8" id="KW-0687">Ribonucleoprotein</keyword>
<evidence type="ECO:0000256" key="5">
    <source>
        <dbReference type="ARBA" id="ARBA00022980"/>
    </source>
</evidence>
<dbReference type="InterPro" id="IPR042105">
    <property type="entry name" value="Ribosomal_bL31_sf"/>
</dbReference>
<gene>
    <name evidence="8 9" type="primary">rpmE</name>
    <name evidence="9" type="ORF">IPL58_11815</name>
</gene>
<comment type="function">
    <text evidence="8">Binds the 23S rRNA.</text>
</comment>
<comment type="cofactor">
    <cofactor evidence="8">
        <name>Zn(2+)</name>
        <dbReference type="ChEBI" id="CHEBI:29105"/>
    </cofactor>
    <text evidence="8">Binds 1 zinc ion per subunit.</text>
</comment>
<dbReference type="HAMAP" id="MF_00501">
    <property type="entry name" value="Ribosomal_bL31_1"/>
    <property type="match status" value="1"/>
</dbReference>
<feature type="binding site" evidence="8">
    <location>
        <position position="40"/>
    </location>
    <ligand>
        <name>Zn(2+)</name>
        <dbReference type="ChEBI" id="CHEBI:29105"/>
    </ligand>
</feature>
<dbReference type="GO" id="GO:0046872">
    <property type="term" value="F:metal ion binding"/>
    <property type="evidence" value="ECO:0007669"/>
    <property type="project" value="UniProtKB-KW"/>
</dbReference>
<dbReference type="PANTHER" id="PTHR33280:SF6">
    <property type="entry name" value="LARGE RIBOSOMAL SUBUNIT PROTEIN BL31A"/>
    <property type="match status" value="1"/>
</dbReference>
<evidence type="ECO:0000256" key="1">
    <source>
        <dbReference type="ARBA" id="ARBA00009296"/>
    </source>
</evidence>
<evidence type="ECO:0000256" key="2">
    <source>
        <dbReference type="ARBA" id="ARBA00011838"/>
    </source>
</evidence>
<protein>
    <recommendedName>
        <fullName evidence="7 8">Large ribosomal subunit protein bL31</fullName>
    </recommendedName>
</protein>
<dbReference type="Gene3D" id="4.10.830.30">
    <property type="entry name" value="Ribosomal protein L31"/>
    <property type="match status" value="1"/>
</dbReference>
<dbReference type="GO" id="GO:0006412">
    <property type="term" value="P:translation"/>
    <property type="evidence" value="ECO:0007669"/>
    <property type="project" value="UniProtKB-UniRule"/>
</dbReference>
<keyword evidence="3 8" id="KW-0699">rRNA-binding</keyword>
<feature type="binding site" evidence="8">
    <location>
        <position position="37"/>
    </location>
    <ligand>
        <name>Zn(2+)</name>
        <dbReference type="ChEBI" id="CHEBI:29105"/>
    </ligand>
</feature>
<evidence type="ECO:0000256" key="4">
    <source>
        <dbReference type="ARBA" id="ARBA00022884"/>
    </source>
</evidence>
<dbReference type="GO" id="GO:0019843">
    <property type="term" value="F:rRNA binding"/>
    <property type="evidence" value="ECO:0007669"/>
    <property type="project" value="UniProtKB-KW"/>
</dbReference>
<dbReference type="PANTHER" id="PTHR33280">
    <property type="entry name" value="50S RIBOSOMAL PROTEIN L31, CHLOROPLASTIC"/>
    <property type="match status" value="1"/>
</dbReference>
<evidence type="ECO:0000256" key="7">
    <source>
        <dbReference type="ARBA" id="ARBA00035687"/>
    </source>
</evidence>
<feature type="binding site" evidence="8">
    <location>
        <position position="18"/>
    </location>
    <ligand>
        <name>Zn(2+)</name>
        <dbReference type="ChEBI" id="CHEBI:29105"/>
    </ligand>
</feature>
<comment type="similarity">
    <text evidence="1 8">Belongs to the bacterial ribosomal protein bL31 family. Type A subfamily.</text>
</comment>
<comment type="caution">
    <text evidence="9">The sequence shown here is derived from an EMBL/GenBank/DDBJ whole genome shotgun (WGS) entry which is preliminary data.</text>
</comment>
<name>A0A9D7K1J1_9PROT</name>
<reference evidence="9" key="1">
    <citation type="submission" date="2020-10" db="EMBL/GenBank/DDBJ databases">
        <title>Connecting structure to function with the recovery of over 1000 high-quality activated sludge metagenome-assembled genomes encoding full-length rRNA genes using long-read sequencing.</title>
        <authorList>
            <person name="Singleton C.M."/>
            <person name="Petriglieri F."/>
            <person name="Kristensen J.M."/>
            <person name="Kirkegaard R.H."/>
            <person name="Michaelsen T.Y."/>
            <person name="Andersen M.H."/>
            <person name="Karst S.M."/>
            <person name="Dueholm M.S."/>
            <person name="Nielsen P.H."/>
            <person name="Albertsen M."/>
        </authorList>
    </citation>
    <scope>NUCLEOTIDE SEQUENCE</scope>
    <source>
        <strain evidence="9">Hirt_18-Q3-R61-65_BATAC.395</strain>
    </source>
</reference>
<dbReference type="NCBIfam" id="NF000612">
    <property type="entry name" value="PRK00019.1"/>
    <property type="match status" value="1"/>
</dbReference>
<evidence type="ECO:0000256" key="6">
    <source>
        <dbReference type="ARBA" id="ARBA00023274"/>
    </source>
</evidence>
<dbReference type="Pfam" id="PF01197">
    <property type="entry name" value="Ribosomal_L31"/>
    <property type="match status" value="1"/>
</dbReference>
<dbReference type="GO" id="GO:0005840">
    <property type="term" value="C:ribosome"/>
    <property type="evidence" value="ECO:0007669"/>
    <property type="project" value="UniProtKB-KW"/>
</dbReference>
<evidence type="ECO:0000313" key="10">
    <source>
        <dbReference type="Proteomes" id="UP000886689"/>
    </source>
</evidence>
<dbReference type="GO" id="GO:0003735">
    <property type="term" value="F:structural constituent of ribosome"/>
    <property type="evidence" value="ECO:0007669"/>
    <property type="project" value="InterPro"/>
</dbReference>
<dbReference type="PRINTS" id="PR01249">
    <property type="entry name" value="RIBOSOMALL31"/>
</dbReference>
<dbReference type="AlphaFoldDB" id="A0A9D7K1J1"/>
<sequence length="71" mass="7908">MKAGIHPDYAEIQVTCSCGNTFKTNSTMKKALHVEVCSLCHPFYTGKQKIVDTAGRVEKFNQKFGNLRKSA</sequence>
<evidence type="ECO:0000256" key="3">
    <source>
        <dbReference type="ARBA" id="ARBA00022730"/>
    </source>
</evidence>